<dbReference type="PIRSF" id="PIRSF032064">
    <property type="entry name" value="UCP032064"/>
    <property type="match status" value="1"/>
</dbReference>
<dbReference type="InterPro" id="IPR010593">
    <property type="entry name" value="DUF1159"/>
</dbReference>
<dbReference type="Pfam" id="PF05258">
    <property type="entry name" value="DciA"/>
    <property type="match status" value="1"/>
</dbReference>
<evidence type="ECO:0008006" key="3">
    <source>
        <dbReference type="Google" id="ProtNLM"/>
    </source>
</evidence>
<dbReference type="Proteomes" id="UP000186684">
    <property type="component" value="Unassembled WGS sequence"/>
</dbReference>
<proteinExistence type="predicted"/>
<gene>
    <name evidence="1" type="ORF">SAMN05421759_104220</name>
</gene>
<dbReference type="OrthoDB" id="7160947at2"/>
<dbReference type="EMBL" id="FTOQ01000004">
    <property type="protein sequence ID" value="SIS84135.1"/>
    <property type="molecule type" value="Genomic_DNA"/>
</dbReference>
<evidence type="ECO:0000313" key="2">
    <source>
        <dbReference type="Proteomes" id="UP000186684"/>
    </source>
</evidence>
<protein>
    <recommendedName>
        <fullName evidence="3">RNA-binding protein</fullName>
    </recommendedName>
</protein>
<keyword evidence="2" id="KW-1185">Reference proteome</keyword>
<evidence type="ECO:0000313" key="1">
    <source>
        <dbReference type="EMBL" id="SIS84135.1"/>
    </source>
</evidence>
<reference evidence="2" key="1">
    <citation type="submission" date="2017-01" db="EMBL/GenBank/DDBJ databases">
        <authorList>
            <person name="Varghese N."/>
            <person name="Submissions S."/>
        </authorList>
    </citation>
    <scope>NUCLEOTIDE SEQUENCE [LARGE SCALE GENOMIC DNA]</scope>
    <source>
        <strain evidence="2">DSM 29430</strain>
    </source>
</reference>
<dbReference type="AlphaFoldDB" id="A0A1N7MDB2"/>
<organism evidence="1 2">
    <name type="scientific">Roseivivax lentus</name>
    <dbReference type="NCBI Taxonomy" id="633194"/>
    <lineage>
        <taxon>Bacteria</taxon>
        <taxon>Pseudomonadati</taxon>
        <taxon>Pseudomonadota</taxon>
        <taxon>Alphaproteobacteria</taxon>
        <taxon>Rhodobacterales</taxon>
        <taxon>Roseobacteraceae</taxon>
        <taxon>Roseivivax</taxon>
    </lineage>
</organism>
<dbReference type="InterPro" id="IPR007922">
    <property type="entry name" value="DciA-like"/>
</dbReference>
<name>A0A1N7MDB2_9RHOB</name>
<sequence length="170" mass="18418">MTRQQGTTRGFAQASGLLKSRIRRASETRGFAESRVLTHWLEIAGEETARIARPVEISYARGGMGATLVLLTTGAHAPVLEMQKEQIRDRVNQVYGYNAIQRVRVTQTAPTGFADGQVAFAPAPKAPPRVPAPEIVTEARQTADGVADDGLRLALERLATNVLSKVKNRG</sequence>
<accession>A0A1N7MDB2</accession>
<dbReference type="RefSeq" id="WP_076447643.1">
    <property type="nucleotide sequence ID" value="NZ_FTOQ01000004.1"/>
</dbReference>
<dbReference type="STRING" id="633194.SAMN05421759_104220"/>